<evidence type="ECO:0000313" key="2">
    <source>
        <dbReference type="EMBL" id="SEL27864.1"/>
    </source>
</evidence>
<dbReference type="Proteomes" id="UP000183015">
    <property type="component" value="Unassembled WGS sequence"/>
</dbReference>
<dbReference type="PROSITE" id="PS50801">
    <property type="entry name" value="STAS"/>
    <property type="match status" value="1"/>
</dbReference>
<dbReference type="Pfam" id="PF01740">
    <property type="entry name" value="STAS"/>
    <property type="match status" value="1"/>
</dbReference>
<proteinExistence type="predicted"/>
<accession>A0A1H7NX97</accession>
<dbReference type="AlphaFoldDB" id="A0A1H7NX97"/>
<dbReference type="InterPro" id="IPR036513">
    <property type="entry name" value="STAS_dom_sf"/>
</dbReference>
<gene>
    <name evidence="2" type="ORF">SAMN05414137_107107</name>
</gene>
<name>A0A1H7NX97_STRJI</name>
<protein>
    <submittedName>
        <fullName evidence="2">Anti-sigma B factor antagonist</fullName>
    </submittedName>
</protein>
<dbReference type="eggNOG" id="COG1366">
    <property type="taxonomic scope" value="Bacteria"/>
</dbReference>
<dbReference type="EMBL" id="FOAZ01000007">
    <property type="protein sequence ID" value="SEL27864.1"/>
    <property type="molecule type" value="Genomic_DNA"/>
</dbReference>
<reference evidence="3" key="1">
    <citation type="submission" date="2016-10" db="EMBL/GenBank/DDBJ databases">
        <authorList>
            <person name="Varghese N."/>
        </authorList>
    </citation>
    <scope>NUCLEOTIDE SEQUENCE [LARGE SCALE GENOMIC DNA]</scope>
    <source>
        <strain evidence="3">DSM 45096 / BCRC 16803 / CGMCC 4.1857 / CIP 109030 / JCM 12277 / KCTC 19219 / NBRC 100920 / 33214</strain>
    </source>
</reference>
<evidence type="ECO:0000259" key="1">
    <source>
        <dbReference type="PROSITE" id="PS50801"/>
    </source>
</evidence>
<sequence length="122" mass="13025">MDDLPDREERAAGCSTELVGDDVLVYRLTGDLDMGAREALAFDVPLDALRAVVVDLADVTFFDSTALNALLRLRAAAIERQVTVHLAAPPANTARVLEITDAALLFPRHPSLASALKTLAAD</sequence>
<evidence type="ECO:0000313" key="3">
    <source>
        <dbReference type="Proteomes" id="UP000183015"/>
    </source>
</evidence>
<dbReference type="Gene3D" id="3.30.750.24">
    <property type="entry name" value="STAS domain"/>
    <property type="match status" value="1"/>
</dbReference>
<organism evidence="2 3">
    <name type="scientific">Streptacidiphilus jiangxiensis</name>
    <dbReference type="NCBI Taxonomy" id="235985"/>
    <lineage>
        <taxon>Bacteria</taxon>
        <taxon>Bacillati</taxon>
        <taxon>Actinomycetota</taxon>
        <taxon>Actinomycetes</taxon>
        <taxon>Kitasatosporales</taxon>
        <taxon>Streptomycetaceae</taxon>
        <taxon>Streptacidiphilus</taxon>
    </lineage>
</organism>
<dbReference type="PANTHER" id="PTHR33495">
    <property type="entry name" value="ANTI-SIGMA FACTOR ANTAGONIST TM_1081-RELATED-RELATED"/>
    <property type="match status" value="1"/>
</dbReference>
<dbReference type="SUPFAM" id="SSF52091">
    <property type="entry name" value="SpoIIaa-like"/>
    <property type="match status" value="1"/>
</dbReference>
<dbReference type="STRING" id="235985.SAMN05414137_107107"/>
<feature type="domain" description="STAS" evidence="1">
    <location>
        <begin position="21"/>
        <end position="119"/>
    </location>
</feature>
<keyword evidence="3" id="KW-1185">Reference proteome</keyword>
<dbReference type="GO" id="GO:0043856">
    <property type="term" value="F:anti-sigma factor antagonist activity"/>
    <property type="evidence" value="ECO:0007669"/>
    <property type="project" value="TreeGrafter"/>
</dbReference>
<dbReference type="CDD" id="cd07043">
    <property type="entry name" value="STAS_anti-anti-sigma_factors"/>
    <property type="match status" value="1"/>
</dbReference>
<dbReference type="PANTHER" id="PTHR33495:SF2">
    <property type="entry name" value="ANTI-SIGMA FACTOR ANTAGONIST TM_1081-RELATED"/>
    <property type="match status" value="1"/>
</dbReference>
<dbReference type="InterPro" id="IPR002645">
    <property type="entry name" value="STAS_dom"/>
</dbReference>